<dbReference type="InterPro" id="IPR003838">
    <property type="entry name" value="ABC3_permease_C"/>
</dbReference>
<dbReference type="eggNOG" id="COG0577">
    <property type="taxonomic scope" value="Bacteria"/>
</dbReference>
<dbReference type="Pfam" id="PF02687">
    <property type="entry name" value="FtsX"/>
    <property type="match status" value="1"/>
</dbReference>
<dbReference type="OrthoDB" id="127862at2"/>
<evidence type="ECO:0000313" key="11">
    <source>
        <dbReference type="Proteomes" id="UP000006860"/>
    </source>
</evidence>
<dbReference type="EMBL" id="CP002546">
    <property type="protein sequence ID" value="ADY61215.1"/>
    <property type="molecule type" value="Genomic_DNA"/>
</dbReference>
<comment type="subcellular location">
    <subcellularLocation>
        <location evidence="1">Cell membrane</location>
        <topology evidence="1">Multi-pass membrane protein</topology>
    </subcellularLocation>
</comment>
<evidence type="ECO:0000313" key="10">
    <source>
        <dbReference type="EMBL" id="ADY61215.1"/>
    </source>
</evidence>
<reference evidence="11" key="1">
    <citation type="submission" date="2011-02" db="EMBL/GenBank/DDBJ databases">
        <title>The complete genome of Planctomyces brasiliensis DSM 5305.</title>
        <authorList>
            <person name="Lucas S."/>
            <person name="Copeland A."/>
            <person name="Lapidus A."/>
            <person name="Bruce D."/>
            <person name="Goodwin L."/>
            <person name="Pitluck S."/>
            <person name="Kyrpides N."/>
            <person name="Mavromatis K."/>
            <person name="Pagani I."/>
            <person name="Ivanova N."/>
            <person name="Ovchinnikova G."/>
            <person name="Lu M."/>
            <person name="Detter J.C."/>
            <person name="Han C."/>
            <person name="Land M."/>
            <person name="Hauser L."/>
            <person name="Markowitz V."/>
            <person name="Cheng J.-F."/>
            <person name="Hugenholtz P."/>
            <person name="Woyke T."/>
            <person name="Wu D."/>
            <person name="Tindall B."/>
            <person name="Pomrenke H.G."/>
            <person name="Brambilla E."/>
            <person name="Klenk H.-P."/>
            <person name="Eisen J.A."/>
        </authorList>
    </citation>
    <scope>NUCLEOTIDE SEQUENCE [LARGE SCALE GENOMIC DNA]</scope>
    <source>
        <strain evidence="11">ATCC 49424 / DSM 5305 / JCM 21570 / NBRC 103401 / IFAM 1448</strain>
    </source>
</reference>
<feature type="transmembrane region" description="Helical" evidence="7">
    <location>
        <begin position="255"/>
        <end position="279"/>
    </location>
</feature>
<sequence length="380" mass="42202">MNWLAWKMLTGDRTKYFGIVFGVAFGSLLIAQQSSIFVGLMRRTSHSILDITEPDIWVLDKYGENIDEIQPMPNNRLFQVRGVNGVEWAVKLYKGLVRVRQQDGDFRQAILVGIDDASLTGAPRRMVKGSLGDLRRPDAVIVDKAGYSLMFPGEPVELGRSVEINDHRAIIVGICEVNAPFQTFPVVFTRYSQSTQFAPRERNVMSFVLVKAGQGVNHRDLCQRISQQTNLLAMPADKFFWFNIDYYIANTGIPVNFGITVALGFLVGAAIAGQTFYLFTVENLKQFGTLKAMGVTNWRLLKMILLQAVLVGGFGYSIGIGMACSFFEIMELSGQPDLRGMYVPWQIMIITAGAVGAIVILASLLSIRRVLVLEPAAVFK</sequence>
<keyword evidence="11" id="KW-1185">Reference proteome</keyword>
<feature type="transmembrane region" description="Helical" evidence="7">
    <location>
        <begin position="300"/>
        <end position="323"/>
    </location>
</feature>
<dbReference type="InterPro" id="IPR051125">
    <property type="entry name" value="ABC-4/HrtB_transporter"/>
</dbReference>
<keyword evidence="4 7" id="KW-0812">Transmembrane</keyword>
<evidence type="ECO:0000256" key="5">
    <source>
        <dbReference type="ARBA" id="ARBA00022989"/>
    </source>
</evidence>
<dbReference type="AlphaFoldDB" id="F0SQ38"/>
<dbReference type="InterPro" id="IPR025857">
    <property type="entry name" value="MacB_PCD"/>
</dbReference>
<evidence type="ECO:0000256" key="3">
    <source>
        <dbReference type="ARBA" id="ARBA00022475"/>
    </source>
</evidence>
<evidence type="ECO:0000256" key="2">
    <source>
        <dbReference type="ARBA" id="ARBA00022448"/>
    </source>
</evidence>
<evidence type="ECO:0000256" key="1">
    <source>
        <dbReference type="ARBA" id="ARBA00004651"/>
    </source>
</evidence>
<keyword evidence="6 7" id="KW-0472">Membrane</keyword>
<feature type="transmembrane region" description="Helical" evidence="7">
    <location>
        <begin position="343"/>
        <end position="365"/>
    </location>
</feature>
<accession>F0SQ38</accession>
<dbReference type="Pfam" id="PF12704">
    <property type="entry name" value="MacB_PCD"/>
    <property type="match status" value="1"/>
</dbReference>
<feature type="domain" description="ABC3 transporter permease C-terminal" evidence="8">
    <location>
        <begin position="260"/>
        <end position="373"/>
    </location>
</feature>
<feature type="transmembrane region" description="Helical" evidence="7">
    <location>
        <begin position="16"/>
        <end position="40"/>
    </location>
</feature>
<keyword evidence="5 7" id="KW-1133">Transmembrane helix</keyword>
<dbReference type="PANTHER" id="PTHR43738:SF1">
    <property type="entry name" value="HEMIN TRANSPORT SYSTEM PERMEASE PROTEIN HRTB-RELATED"/>
    <property type="match status" value="1"/>
</dbReference>
<gene>
    <name evidence="10" type="ordered locus">Plabr_3618</name>
</gene>
<dbReference type="RefSeq" id="WP_013629934.1">
    <property type="nucleotide sequence ID" value="NC_015174.1"/>
</dbReference>
<organism evidence="10 11">
    <name type="scientific">Rubinisphaera brasiliensis (strain ATCC 49424 / DSM 5305 / JCM 21570 / IAM 15109 / NBRC 103401 / IFAM 1448)</name>
    <name type="common">Planctomyces brasiliensis</name>
    <dbReference type="NCBI Taxonomy" id="756272"/>
    <lineage>
        <taxon>Bacteria</taxon>
        <taxon>Pseudomonadati</taxon>
        <taxon>Planctomycetota</taxon>
        <taxon>Planctomycetia</taxon>
        <taxon>Planctomycetales</taxon>
        <taxon>Planctomycetaceae</taxon>
        <taxon>Rubinisphaera</taxon>
    </lineage>
</organism>
<evidence type="ECO:0000259" key="8">
    <source>
        <dbReference type="Pfam" id="PF02687"/>
    </source>
</evidence>
<name>F0SQ38_RUBBR</name>
<dbReference type="GO" id="GO:0005886">
    <property type="term" value="C:plasma membrane"/>
    <property type="evidence" value="ECO:0007669"/>
    <property type="project" value="UniProtKB-SubCell"/>
</dbReference>
<evidence type="ECO:0000256" key="4">
    <source>
        <dbReference type="ARBA" id="ARBA00022692"/>
    </source>
</evidence>
<feature type="domain" description="MacB-like periplasmic core" evidence="9">
    <location>
        <begin position="19"/>
        <end position="220"/>
    </location>
</feature>
<evidence type="ECO:0000259" key="9">
    <source>
        <dbReference type="Pfam" id="PF12704"/>
    </source>
</evidence>
<dbReference type="STRING" id="756272.Plabr_3618"/>
<dbReference type="Proteomes" id="UP000006860">
    <property type="component" value="Chromosome"/>
</dbReference>
<dbReference type="HOGENOM" id="CLU_000604_8_9_0"/>
<evidence type="ECO:0000256" key="6">
    <source>
        <dbReference type="ARBA" id="ARBA00023136"/>
    </source>
</evidence>
<proteinExistence type="predicted"/>
<evidence type="ECO:0000256" key="7">
    <source>
        <dbReference type="SAM" id="Phobius"/>
    </source>
</evidence>
<keyword evidence="2" id="KW-0813">Transport</keyword>
<dbReference type="KEGG" id="pbs:Plabr_3618"/>
<keyword evidence="3" id="KW-1003">Cell membrane</keyword>
<protein>
    <submittedName>
        <fullName evidence="10">Uncharacterized protein</fullName>
    </submittedName>
</protein>
<dbReference type="PANTHER" id="PTHR43738">
    <property type="entry name" value="ABC TRANSPORTER, MEMBRANE PROTEIN"/>
    <property type="match status" value="1"/>
</dbReference>